<keyword evidence="2" id="KW-0325">Glycoprotein</keyword>
<evidence type="ECO:0000256" key="3">
    <source>
        <dbReference type="SAM" id="MobiDB-lite"/>
    </source>
</evidence>
<evidence type="ECO:0000259" key="4">
    <source>
        <dbReference type="PROSITE" id="PS51485"/>
    </source>
</evidence>
<dbReference type="PROSITE" id="PS51485">
    <property type="entry name" value="PHYTOCYANIN"/>
    <property type="match status" value="1"/>
</dbReference>
<proteinExistence type="predicted"/>
<reference evidence="5" key="1">
    <citation type="submission" date="2023-05" db="EMBL/GenBank/DDBJ databases">
        <title>Nepenthes gracilis genome sequencing.</title>
        <authorList>
            <person name="Fukushima K."/>
        </authorList>
    </citation>
    <scope>NUCLEOTIDE SEQUENCE</scope>
    <source>
        <strain evidence="5">SING2019-196</strain>
    </source>
</reference>
<dbReference type="Proteomes" id="UP001279734">
    <property type="component" value="Unassembled WGS sequence"/>
</dbReference>
<comment type="caution">
    <text evidence="5">The sequence shown here is derived from an EMBL/GenBank/DDBJ whole genome shotgun (WGS) entry which is preliminary data.</text>
</comment>
<feature type="region of interest" description="Disordered" evidence="3">
    <location>
        <begin position="127"/>
        <end position="151"/>
    </location>
</feature>
<accession>A0AAD3SC11</accession>
<keyword evidence="1" id="KW-0479">Metal-binding</keyword>
<dbReference type="FunFam" id="2.60.40.420:FF:000003">
    <property type="entry name" value="Blue copper"/>
    <property type="match status" value="1"/>
</dbReference>
<dbReference type="InterPro" id="IPR003245">
    <property type="entry name" value="Phytocyanin_dom"/>
</dbReference>
<dbReference type="GO" id="GO:0005886">
    <property type="term" value="C:plasma membrane"/>
    <property type="evidence" value="ECO:0007669"/>
    <property type="project" value="TreeGrafter"/>
</dbReference>
<dbReference type="PANTHER" id="PTHR33021:SF339">
    <property type="entry name" value="OS07G0570600 PROTEIN"/>
    <property type="match status" value="1"/>
</dbReference>
<protein>
    <recommendedName>
        <fullName evidence="4">Phytocyanin domain-containing protein</fullName>
    </recommendedName>
</protein>
<dbReference type="InterPro" id="IPR008972">
    <property type="entry name" value="Cupredoxin"/>
</dbReference>
<dbReference type="GO" id="GO:0009055">
    <property type="term" value="F:electron transfer activity"/>
    <property type="evidence" value="ECO:0007669"/>
    <property type="project" value="InterPro"/>
</dbReference>
<evidence type="ECO:0000256" key="2">
    <source>
        <dbReference type="ARBA" id="ARBA00023180"/>
    </source>
</evidence>
<sequence length="180" mass="18982">MDFVEKLVVVLAVMAGGLLPSSLAAVYKVGDAAGWTTIGNVDYKQWSATKTFHLGDIIRFEYSPQFHNVMQVTHAAYRACNASFPIATHTTGNDTIVVTKRGHHFFLCGVPGHCQAGQKVDINVPRASSSISPTPTVSSTPSEHGALTPGPSTINAATPYAPSGILSKVVVAVVLFSCLV</sequence>
<gene>
    <name evidence="5" type="ORF">Nepgr_010260</name>
</gene>
<dbReference type="EMBL" id="BSYO01000008">
    <property type="protein sequence ID" value="GMH08420.1"/>
    <property type="molecule type" value="Genomic_DNA"/>
</dbReference>
<dbReference type="GO" id="GO:0046872">
    <property type="term" value="F:metal ion binding"/>
    <property type="evidence" value="ECO:0007669"/>
    <property type="project" value="UniProtKB-KW"/>
</dbReference>
<dbReference type="Gene3D" id="2.60.40.420">
    <property type="entry name" value="Cupredoxins - blue copper proteins"/>
    <property type="match status" value="1"/>
</dbReference>
<feature type="domain" description="Phytocyanin" evidence="4">
    <location>
        <begin position="25"/>
        <end position="126"/>
    </location>
</feature>
<organism evidence="5 6">
    <name type="scientific">Nepenthes gracilis</name>
    <name type="common">Slender pitcher plant</name>
    <dbReference type="NCBI Taxonomy" id="150966"/>
    <lineage>
        <taxon>Eukaryota</taxon>
        <taxon>Viridiplantae</taxon>
        <taxon>Streptophyta</taxon>
        <taxon>Embryophyta</taxon>
        <taxon>Tracheophyta</taxon>
        <taxon>Spermatophyta</taxon>
        <taxon>Magnoliopsida</taxon>
        <taxon>eudicotyledons</taxon>
        <taxon>Gunneridae</taxon>
        <taxon>Pentapetalae</taxon>
        <taxon>Caryophyllales</taxon>
        <taxon>Nepenthaceae</taxon>
        <taxon>Nepenthes</taxon>
    </lineage>
</organism>
<dbReference type="PANTHER" id="PTHR33021">
    <property type="entry name" value="BLUE COPPER PROTEIN"/>
    <property type="match status" value="1"/>
</dbReference>
<dbReference type="Pfam" id="PF02298">
    <property type="entry name" value="Cu_bind_like"/>
    <property type="match status" value="1"/>
</dbReference>
<evidence type="ECO:0000313" key="5">
    <source>
        <dbReference type="EMBL" id="GMH08420.1"/>
    </source>
</evidence>
<evidence type="ECO:0000313" key="6">
    <source>
        <dbReference type="Proteomes" id="UP001279734"/>
    </source>
</evidence>
<dbReference type="SUPFAM" id="SSF49503">
    <property type="entry name" value="Cupredoxins"/>
    <property type="match status" value="1"/>
</dbReference>
<feature type="compositionally biased region" description="Low complexity" evidence="3">
    <location>
        <begin position="128"/>
        <end position="142"/>
    </location>
</feature>
<dbReference type="AlphaFoldDB" id="A0AAD3SC11"/>
<evidence type="ECO:0000256" key="1">
    <source>
        <dbReference type="ARBA" id="ARBA00022723"/>
    </source>
</evidence>
<dbReference type="InterPro" id="IPR039391">
    <property type="entry name" value="Phytocyanin-like"/>
</dbReference>
<keyword evidence="6" id="KW-1185">Reference proteome</keyword>
<name>A0AAD3SC11_NEPGR</name>